<dbReference type="OrthoDB" id="3238001at2"/>
<feature type="transmembrane region" description="Helical" evidence="8">
    <location>
        <begin position="6"/>
        <end position="27"/>
    </location>
</feature>
<evidence type="ECO:0000256" key="5">
    <source>
        <dbReference type="ARBA" id="ARBA00022692"/>
    </source>
</evidence>
<feature type="transmembrane region" description="Helical" evidence="8">
    <location>
        <begin position="122"/>
        <end position="144"/>
    </location>
</feature>
<keyword evidence="3" id="KW-0813">Transport</keyword>
<evidence type="ECO:0000256" key="2">
    <source>
        <dbReference type="ARBA" id="ARBA00010145"/>
    </source>
</evidence>
<dbReference type="Pfam" id="PF03547">
    <property type="entry name" value="Mem_trans"/>
    <property type="match status" value="1"/>
</dbReference>
<evidence type="ECO:0000256" key="1">
    <source>
        <dbReference type="ARBA" id="ARBA00004651"/>
    </source>
</evidence>
<dbReference type="EMBL" id="NQWH01000043">
    <property type="protein sequence ID" value="PHP26322.1"/>
    <property type="molecule type" value="Genomic_DNA"/>
</dbReference>
<gene>
    <name evidence="9" type="ORF">CJ301_17080</name>
</gene>
<feature type="transmembrane region" description="Helical" evidence="8">
    <location>
        <begin position="62"/>
        <end position="88"/>
    </location>
</feature>
<dbReference type="AlphaFoldDB" id="A0A2G1MCD5"/>
<feature type="transmembrane region" description="Helical" evidence="8">
    <location>
        <begin position="95"/>
        <end position="116"/>
    </location>
</feature>
<feature type="transmembrane region" description="Helical" evidence="8">
    <location>
        <begin position="156"/>
        <end position="172"/>
    </location>
</feature>
<dbReference type="Proteomes" id="UP000221860">
    <property type="component" value="Unassembled WGS sequence"/>
</dbReference>
<evidence type="ECO:0000256" key="3">
    <source>
        <dbReference type="ARBA" id="ARBA00022448"/>
    </source>
</evidence>
<keyword evidence="10" id="KW-1185">Reference proteome</keyword>
<dbReference type="Gene3D" id="1.20.1530.20">
    <property type="match status" value="1"/>
</dbReference>
<feature type="transmembrane region" description="Helical" evidence="8">
    <location>
        <begin position="239"/>
        <end position="259"/>
    </location>
</feature>
<keyword evidence="6 8" id="KW-1133">Transmembrane helix</keyword>
<sequence length="294" mass="30597">MNLILTVLEITAPVFALACIGFVWVRLGLAYDVPFVSRMAMTISVPCLIFVALMQTEIDPAALATLSLASAASYALLAALLALLLALLRLDMPTYLAPLIFGNTGNVGLPLALFAFGQEGLGYAVVVFAVMAIGSFTFGIWLVAGRGSLGRVLREPLVWSTVLGALFLWRGWQTPKVVTNTLDLVGQMAIPLMLITLGVAVARLRPGTLALSTGLSAVKIALCAAVAAGFGLWFGLPPVAFAVLVLQISTPVAVTSYLLAEKYGSDAQAVAGLVVSSTLLSVAALPLILAIVIA</sequence>
<evidence type="ECO:0000256" key="7">
    <source>
        <dbReference type="ARBA" id="ARBA00023136"/>
    </source>
</evidence>
<feature type="transmembrane region" description="Helical" evidence="8">
    <location>
        <begin position="184"/>
        <end position="202"/>
    </location>
</feature>
<name>A0A2G1MCD5_9RHOB</name>
<dbReference type="GO" id="GO:0005886">
    <property type="term" value="C:plasma membrane"/>
    <property type="evidence" value="ECO:0007669"/>
    <property type="project" value="UniProtKB-SubCell"/>
</dbReference>
<feature type="transmembrane region" description="Helical" evidence="8">
    <location>
        <begin position="271"/>
        <end position="293"/>
    </location>
</feature>
<accession>A0A2G1MCD5</accession>
<evidence type="ECO:0000256" key="8">
    <source>
        <dbReference type="SAM" id="Phobius"/>
    </source>
</evidence>
<dbReference type="GO" id="GO:0055085">
    <property type="term" value="P:transmembrane transport"/>
    <property type="evidence" value="ECO:0007669"/>
    <property type="project" value="InterPro"/>
</dbReference>
<dbReference type="InterPro" id="IPR004776">
    <property type="entry name" value="Mem_transp_PIN-like"/>
</dbReference>
<reference evidence="9 10" key="1">
    <citation type="submission" date="2017-08" db="EMBL/GenBank/DDBJ databases">
        <title>Draft Genome Sequence of Loktanella cinnabarina Strain XM1, Isolated from Coastal Surface Water.</title>
        <authorList>
            <person name="Ma R."/>
            <person name="Wang J."/>
            <person name="Wang Q."/>
            <person name="Ma Z."/>
            <person name="Li J."/>
            <person name="Chen L."/>
        </authorList>
    </citation>
    <scope>NUCLEOTIDE SEQUENCE [LARGE SCALE GENOMIC DNA]</scope>
    <source>
        <strain evidence="9 10">XM1</strain>
    </source>
</reference>
<keyword evidence="5 8" id="KW-0812">Transmembrane</keyword>
<evidence type="ECO:0000256" key="6">
    <source>
        <dbReference type="ARBA" id="ARBA00022989"/>
    </source>
</evidence>
<dbReference type="PANTHER" id="PTHR36838:SF1">
    <property type="entry name" value="SLR1864 PROTEIN"/>
    <property type="match status" value="1"/>
</dbReference>
<evidence type="ECO:0000313" key="9">
    <source>
        <dbReference type="EMBL" id="PHP26322.1"/>
    </source>
</evidence>
<feature type="transmembrane region" description="Helical" evidence="8">
    <location>
        <begin position="39"/>
        <end position="56"/>
    </location>
</feature>
<dbReference type="RefSeq" id="WP_099278568.1">
    <property type="nucleotide sequence ID" value="NZ_KZ304983.1"/>
</dbReference>
<dbReference type="PANTHER" id="PTHR36838">
    <property type="entry name" value="AUXIN EFFLUX CARRIER FAMILY PROTEIN"/>
    <property type="match status" value="1"/>
</dbReference>
<comment type="caution">
    <text evidence="9">The sequence shown here is derived from an EMBL/GenBank/DDBJ whole genome shotgun (WGS) entry which is preliminary data.</text>
</comment>
<evidence type="ECO:0000256" key="4">
    <source>
        <dbReference type="ARBA" id="ARBA00022475"/>
    </source>
</evidence>
<comment type="subcellular location">
    <subcellularLocation>
        <location evidence="1">Cell membrane</location>
        <topology evidence="1">Multi-pass membrane protein</topology>
    </subcellularLocation>
</comment>
<comment type="similarity">
    <text evidence="2">Belongs to the auxin efflux carrier (TC 2.A.69) family.</text>
</comment>
<keyword evidence="7 8" id="KW-0472">Membrane</keyword>
<keyword evidence="4" id="KW-1003">Cell membrane</keyword>
<feature type="transmembrane region" description="Helical" evidence="8">
    <location>
        <begin position="209"/>
        <end position="233"/>
    </location>
</feature>
<evidence type="ECO:0000313" key="10">
    <source>
        <dbReference type="Proteomes" id="UP000221860"/>
    </source>
</evidence>
<proteinExistence type="inferred from homology"/>
<dbReference type="InterPro" id="IPR038770">
    <property type="entry name" value="Na+/solute_symporter_sf"/>
</dbReference>
<protein>
    <submittedName>
        <fullName evidence="9">Transporter</fullName>
    </submittedName>
</protein>
<organism evidence="9 10">
    <name type="scientific">Limimaricola cinnabarinus</name>
    <dbReference type="NCBI Taxonomy" id="1125964"/>
    <lineage>
        <taxon>Bacteria</taxon>
        <taxon>Pseudomonadati</taxon>
        <taxon>Pseudomonadota</taxon>
        <taxon>Alphaproteobacteria</taxon>
        <taxon>Rhodobacterales</taxon>
        <taxon>Paracoccaceae</taxon>
        <taxon>Limimaricola</taxon>
    </lineage>
</organism>